<feature type="transmembrane region" description="Helical" evidence="9">
    <location>
        <begin position="977"/>
        <end position="998"/>
    </location>
</feature>
<accession>A0ABT8T3J3</accession>
<feature type="transmembrane region" description="Helical" evidence="9">
    <location>
        <begin position="903"/>
        <end position="927"/>
    </location>
</feature>
<comment type="caution">
    <text evidence="11">The sequence shown here is derived from an EMBL/GenBank/DDBJ whole genome shotgun (WGS) entry which is preliminary data.</text>
</comment>
<evidence type="ECO:0000256" key="4">
    <source>
        <dbReference type="ARBA" id="ARBA00022475"/>
    </source>
</evidence>
<dbReference type="EMBL" id="JAUKWQ010000014">
    <property type="protein sequence ID" value="MDO1585287.1"/>
    <property type="molecule type" value="Genomic_DNA"/>
</dbReference>
<evidence type="ECO:0000256" key="7">
    <source>
        <dbReference type="ARBA" id="ARBA00022989"/>
    </source>
</evidence>
<feature type="transmembrane region" description="Helical" evidence="9">
    <location>
        <begin position="1010"/>
        <end position="1035"/>
    </location>
</feature>
<feature type="transmembrane region" description="Helical" evidence="9">
    <location>
        <begin position="875"/>
        <end position="896"/>
    </location>
</feature>
<dbReference type="RefSeq" id="WP_302079575.1">
    <property type="nucleotide sequence ID" value="NZ_JAUKWQ010000014.1"/>
</dbReference>
<dbReference type="InterPro" id="IPR000731">
    <property type="entry name" value="SSD"/>
</dbReference>
<dbReference type="NCBIfam" id="TIGR00915">
    <property type="entry name" value="2A0602"/>
    <property type="match status" value="1"/>
</dbReference>
<dbReference type="Gene3D" id="3.30.70.1430">
    <property type="entry name" value="Multidrug efflux transporter AcrB pore domain"/>
    <property type="match status" value="2"/>
</dbReference>
<feature type="transmembrane region" description="Helical" evidence="9">
    <location>
        <begin position="395"/>
        <end position="419"/>
    </location>
</feature>
<keyword evidence="6 9" id="KW-0812">Transmembrane</keyword>
<evidence type="ECO:0000256" key="9">
    <source>
        <dbReference type="RuleBase" id="RU364070"/>
    </source>
</evidence>
<dbReference type="SUPFAM" id="SSF82866">
    <property type="entry name" value="Multidrug efflux transporter AcrB transmembrane domain"/>
    <property type="match status" value="2"/>
</dbReference>
<evidence type="ECO:0000256" key="3">
    <source>
        <dbReference type="ARBA" id="ARBA00022448"/>
    </source>
</evidence>
<gene>
    <name evidence="11" type="ORF">Q2T52_24615</name>
</gene>
<protein>
    <recommendedName>
        <fullName evidence="9">Efflux pump membrane transporter</fullName>
    </recommendedName>
</protein>
<comment type="similarity">
    <text evidence="2 9">Belongs to the resistance-nodulation-cell division (RND) (TC 2.A.6) family.</text>
</comment>
<feature type="transmembrane region" description="Helical" evidence="9">
    <location>
        <begin position="12"/>
        <end position="32"/>
    </location>
</feature>
<dbReference type="InterPro" id="IPR004764">
    <property type="entry name" value="MdtF-like"/>
</dbReference>
<dbReference type="Gene3D" id="3.30.70.1320">
    <property type="entry name" value="Multidrug efflux transporter AcrB pore domain like"/>
    <property type="match status" value="1"/>
</dbReference>
<dbReference type="Gene3D" id="1.20.1640.10">
    <property type="entry name" value="Multidrug efflux transporter AcrB transmembrane domain"/>
    <property type="match status" value="2"/>
</dbReference>
<dbReference type="Proteomes" id="UP001169006">
    <property type="component" value="Unassembled WGS sequence"/>
</dbReference>
<dbReference type="PANTHER" id="PTHR32063:SF11">
    <property type="entry name" value="CATION OR DRUG EFFLUX SYSTEM PROTEIN"/>
    <property type="match status" value="1"/>
</dbReference>
<evidence type="ECO:0000256" key="8">
    <source>
        <dbReference type="ARBA" id="ARBA00023136"/>
    </source>
</evidence>
<feature type="transmembrane region" description="Helical" evidence="9">
    <location>
        <begin position="547"/>
        <end position="564"/>
    </location>
</feature>
<dbReference type="PANTHER" id="PTHR32063">
    <property type="match status" value="1"/>
</dbReference>
<evidence type="ECO:0000256" key="5">
    <source>
        <dbReference type="ARBA" id="ARBA00022519"/>
    </source>
</evidence>
<dbReference type="PRINTS" id="PR00702">
    <property type="entry name" value="ACRIFLAVINRP"/>
</dbReference>
<keyword evidence="12" id="KW-1185">Reference proteome</keyword>
<reference evidence="11" key="1">
    <citation type="journal article" date="2015" name="Int. J. Syst. Evol. Microbiol.">
        <title>Rhizobium oryzicola sp. nov., potential plant-growth-promoting endophytic bacteria isolated from rice roots.</title>
        <authorList>
            <person name="Zhang X.X."/>
            <person name="Gao J.S."/>
            <person name="Cao Y.H."/>
            <person name="Sheirdil R.A."/>
            <person name="Wang X.C."/>
            <person name="Zhang L."/>
        </authorList>
    </citation>
    <scope>NUCLEOTIDE SEQUENCE</scope>
    <source>
        <strain evidence="11">05753</strain>
    </source>
</reference>
<dbReference type="SUPFAM" id="SSF82714">
    <property type="entry name" value="Multidrug efflux transporter AcrB TolC docking domain, DN and DC subdomains"/>
    <property type="match status" value="2"/>
</dbReference>
<comment type="subcellular location">
    <subcellularLocation>
        <location evidence="1 9">Cell inner membrane</location>
        <topology evidence="1 9">Multi-pass membrane protein</topology>
    </subcellularLocation>
</comment>
<evidence type="ECO:0000256" key="6">
    <source>
        <dbReference type="ARBA" id="ARBA00022692"/>
    </source>
</evidence>
<evidence type="ECO:0000259" key="10">
    <source>
        <dbReference type="PROSITE" id="PS50156"/>
    </source>
</evidence>
<proteinExistence type="inferred from homology"/>
<feature type="transmembrane region" description="Helical" evidence="9">
    <location>
        <begin position="440"/>
        <end position="460"/>
    </location>
</feature>
<evidence type="ECO:0000256" key="1">
    <source>
        <dbReference type="ARBA" id="ARBA00004429"/>
    </source>
</evidence>
<dbReference type="Pfam" id="PF00873">
    <property type="entry name" value="ACR_tran"/>
    <property type="match status" value="1"/>
</dbReference>
<evidence type="ECO:0000313" key="11">
    <source>
        <dbReference type="EMBL" id="MDO1585287.1"/>
    </source>
</evidence>
<dbReference type="SUPFAM" id="SSF82693">
    <property type="entry name" value="Multidrug efflux transporter AcrB pore domain, PN1, PN2, PC1 and PC2 subdomains"/>
    <property type="match status" value="4"/>
</dbReference>
<reference evidence="11" key="2">
    <citation type="submission" date="2023-07" db="EMBL/GenBank/DDBJ databases">
        <authorList>
            <person name="Sun H."/>
        </authorList>
    </citation>
    <scope>NUCLEOTIDE SEQUENCE</scope>
    <source>
        <strain evidence="11">05753</strain>
    </source>
</reference>
<name>A0ABT8T3J3_9HYPH</name>
<dbReference type="Gene3D" id="3.30.2090.10">
    <property type="entry name" value="Multidrug efflux transporter AcrB TolC docking domain, DN and DC subdomains"/>
    <property type="match status" value="2"/>
</dbReference>
<keyword evidence="7 9" id="KW-1133">Transmembrane helix</keyword>
<organism evidence="11 12">
    <name type="scientific">Rhizobium oryzicola</name>
    <dbReference type="NCBI Taxonomy" id="1232668"/>
    <lineage>
        <taxon>Bacteria</taxon>
        <taxon>Pseudomonadati</taxon>
        <taxon>Pseudomonadota</taxon>
        <taxon>Alphaproteobacteria</taxon>
        <taxon>Hyphomicrobiales</taxon>
        <taxon>Rhizobiaceae</taxon>
        <taxon>Rhizobium/Agrobacterium group</taxon>
        <taxon>Rhizobium</taxon>
    </lineage>
</organism>
<dbReference type="InterPro" id="IPR001036">
    <property type="entry name" value="Acrflvin-R"/>
</dbReference>
<sequence>MNISRFFIDRPVFAGVLSILIVVAGLIGMRSLPISEYPDVVPPQIVVRATYPGANPAVIAETVATPLEEQINGVEGMLYMSSQATSDGVLNLTVTFKLGTDPDKAQQLVQNRVSQAEPRLPSEVRSLGLTTVKSSPNFIMVVNLVSKTERYDITYLRNYATLNVKDRLNRIQGVGQVQVFGAGDYSMRIWLDPQKVAEHGLAASDVTSAIQSQNVQAAAGIIGASPTPAGVNLQLNVNAQGRLKTPEEFGNIIVKSGSNGEITRLRDVARIELGAADYTLRSLLDGEPAVAVAVLQAPGSNAIEIADNVRSTMDELQKAMPEGVQYEIVYDTTKFVRASIEKVVDTLLEAVALVVLVVILFLQTWRASIIPLIAVPVSVIGTFAVMYAFGFSVNALTLFGLVLAIGIVVDDAIVVVENVERNIENGLSPRDATYRAMREVSGPIIAIALVLVAVFVPLAFISGLSGQFYRQFALTIAISTVISAINSLTLSPALAALLLQDHHAPRDRLTRVMDFFFGWFFRGFNRAFGAASRGYGRTVGGLLSRKSLVMVIYLALVGATYSMFNAVPGGFVPAQDKQYLIGFAQLPDGATLDRTESVIKQMSAIALKQPGVTHAIAFPGLSINGFTIGSNSGIVFAVLDDFENRKTPDLSGGAIAMALNKQYAGIEDAFIAMFPPPPVNGLGQTGGFKLQIEDRAGFGYQRLDEATKAVIGKAYQTPELAGIFSSYQINVPQLFADLDRVKAQQLGVSVPDVFQTLQIYLGSLYVNDFNAFGRTYSVRVQADSKFRAKPEDIGQLKVRSQSGQMIPLSALLKVDASAGPERTTRYNGFLSSDINGGPAPGFSSGQAQAAIEKILRETMPPGIDFEWTDLTYQQILAGNSSIVVFPLALLLVYLVLAAQYESLTLPLAIIMIVPMGVLAALTGVWWTGGDNNIFTQIGLVVLVGLSAKNAILIVEFARELEFEGRTPFQAAVEASRLRLRPILMTSMAFIMGVVPLVVSTGAGAEMRAAMGVAVFSGMIGVTFFGIFMTPVFYMLARLLTANRPLINKNHNEPQPELRIAAE</sequence>
<dbReference type="PROSITE" id="PS50156">
    <property type="entry name" value="SSD"/>
    <property type="match status" value="1"/>
</dbReference>
<keyword evidence="4" id="KW-1003">Cell membrane</keyword>
<comment type="caution">
    <text evidence="9">Lacks conserved residue(s) required for the propagation of feature annotation.</text>
</comment>
<evidence type="ECO:0000313" key="12">
    <source>
        <dbReference type="Proteomes" id="UP001169006"/>
    </source>
</evidence>
<dbReference type="Gene3D" id="3.30.70.1440">
    <property type="entry name" value="Multidrug efflux transporter AcrB pore domain"/>
    <property type="match status" value="1"/>
</dbReference>
<evidence type="ECO:0000256" key="2">
    <source>
        <dbReference type="ARBA" id="ARBA00010942"/>
    </source>
</evidence>
<keyword evidence="8 9" id="KW-0472">Membrane</keyword>
<keyword evidence="3 9" id="KW-0813">Transport</keyword>
<dbReference type="InterPro" id="IPR027463">
    <property type="entry name" value="AcrB_DN_DC_subdom"/>
</dbReference>
<keyword evidence="5 9" id="KW-0997">Cell inner membrane</keyword>
<feature type="transmembrane region" description="Helical" evidence="9">
    <location>
        <begin position="472"/>
        <end position="499"/>
    </location>
</feature>
<dbReference type="NCBIfam" id="NF000282">
    <property type="entry name" value="RND_permease_1"/>
    <property type="match status" value="1"/>
</dbReference>
<feature type="transmembrane region" description="Helical" evidence="9">
    <location>
        <begin position="343"/>
        <end position="362"/>
    </location>
</feature>
<feature type="domain" description="SSD" evidence="10">
    <location>
        <begin position="368"/>
        <end position="497"/>
    </location>
</feature>
<feature type="transmembrane region" description="Helical" evidence="9">
    <location>
        <begin position="369"/>
        <end position="389"/>
    </location>
</feature>